<gene>
    <name evidence="2" type="ORF">FHS27_002268</name>
</gene>
<reference evidence="2 3" key="1">
    <citation type="submission" date="2020-08" db="EMBL/GenBank/DDBJ databases">
        <title>Genomic Encyclopedia of Type Strains, Phase III (KMG-III): the genomes of soil and plant-associated and newly described type strains.</title>
        <authorList>
            <person name="Whitman W."/>
        </authorList>
    </citation>
    <scope>NUCLEOTIDE SEQUENCE [LARGE SCALE GENOMIC DNA]</scope>
    <source>
        <strain evidence="2 3">CECT 8075</strain>
    </source>
</reference>
<name>A0A7W5DXP6_9BACT</name>
<proteinExistence type="predicted"/>
<organism evidence="2 3">
    <name type="scientific">Aporhodopirellula rubra</name>
    <dbReference type="NCBI Taxonomy" id="980271"/>
    <lineage>
        <taxon>Bacteria</taxon>
        <taxon>Pseudomonadati</taxon>
        <taxon>Planctomycetota</taxon>
        <taxon>Planctomycetia</taxon>
        <taxon>Pirellulales</taxon>
        <taxon>Pirellulaceae</taxon>
        <taxon>Aporhodopirellula</taxon>
    </lineage>
</organism>
<protein>
    <recommendedName>
        <fullName evidence="1">NACHT domain-containing protein</fullName>
    </recommendedName>
</protein>
<sequence length="1173" mass="131834">MAASGFADHRVDELMPVVEGNFLRFGDQGRNGVDARSRSACPADMNTSKKIALEQAFVFLAGIETGEAPAWEGPSDESSLRIRVETLAVLLNLIPPHCCDEVDAIADHWSEQFGNDERPSAVDLRESARRYLRSKFALRSTVNVPAAIARFLQGDLVLQSDLVDVCESGSADPSSERSGDLDSNRHFEIGIKCWLEQLCTSSQWTHLPSAVPGELAEPLDRMYVELFAREEVVDADPKWIQPRVDIPSIVARTFRRSVVVGGPGSGKSTLIQWLAAAVTRGSVRDFDIPVVVDLGEYAACLAEHPECSICEFFFDSLAYPGLNGSIAAERFRELSSEHERFLLLLDSWDEVPETLRPIIAERIEEESRHCVTLITSRPSGLPRLLCEEPHVGVYRLDCLNVKESETLVGNLLRTRFPSRSPQSILDSIRSSRQLDECTTNPYLLALLVMYLADHAPKSVPINEGTALQQIVAWVRKRENSKPSTVATLTTEHVRAISRMAYETWFKSRSDRDVYFGCDLEWRVEKVGLSETPILRSRFLNRADTVVDEYRFLHDSFQKFFVALYVVEEQSEEEQAEFFDQSIVSVSQFEILRYAAALPGTFREVCYRSVERWFGKDDRFHQIAIRLAHVAIAAGWRRDQSTGLVSSICERLLHLVLRGTSSPIGVQALKALSELDADFLLRAAHTRRDLDVETLRQIVKYAPLELVCEYGLNEWVSEHNCDRDANVDSTETLSLSSKSIPLLAPRERDRMVRWIASVDPGDPGLVEYLQRLEGQPFHVGATVISQLARSEHVPASTRAAAVGALLSASVRPPIESLARLVDVPQNSLVANAVVQLSAVRSVWLDRAWLERRIKRADDSRDLRLALTAYCQSVSRRSHEEMQRKQRFLAQLTLDALQRCDCILLNEIAAVARSSTGVGTGFLADHHVIDELMRYMNRFISQVDSPVEDCLLPAIRLCGEGTSPNELLRWTTLFEEALSATNDAADAVRDRHLDLLIEHLGERLARWDAGQLLQRSVECERIDSVLEITSFRHQWLVFGDRIVNSDGNQIACRSSDPLSSVRFSTPEAITEIAQQLPPRQRSDFLSYWHVVSEAGQGRELADRETIHRAICAVMESEYETSLGESLNACYENGQPPSFSSWKKNLARVVERYRHDPELLAHLQQIGLGAKKTKPR</sequence>
<dbReference type="Proteomes" id="UP000536179">
    <property type="component" value="Unassembled WGS sequence"/>
</dbReference>
<dbReference type="PROSITE" id="PS50837">
    <property type="entry name" value="NACHT"/>
    <property type="match status" value="1"/>
</dbReference>
<evidence type="ECO:0000313" key="3">
    <source>
        <dbReference type="Proteomes" id="UP000536179"/>
    </source>
</evidence>
<dbReference type="RefSeq" id="WP_246419436.1">
    <property type="nucleotide sequence ID" value="NZ_JACHXU010000006.1"/>
</dbReference>
<dbReference type="InterPro" id="IPR027417">
    <property type="entry name" value="P-loop_NTPase"/>
</dbReference>
<dbReference type="PANTHER" id="PTHR46844">
    <property type="entry name" value="SLR5058 PROTEIN"/>
    <property type="match status" value="1"/>
</dbReference>
<dbReference type="AlphaFoldDB" id="A0A7W5DXP6"/>
<feature type="domain" description="NACHT" evidence="1">
    <location>
        <begin position="255"/>
        <end position="351"/>
    </location>
</feature>
<keyword evidence="3" id="KW-1185">Reference proteome</keyword>
<evidence type="ECO:0000259" key="1">
    <source>
        <dbReference type="PROSITE" id="PS50837"/>
    </source>
</evidence>
<dbReference type="InterPro" id="IPR007111">
    <property type="entry name" value="NACHT_NTPase"/>
</dbReference>
<dbReference type="PANTHER" id="PTHR46844:SF1">
    <property type="entry name" value="SLR5058 PROTEIN"/>
    <property type="match status" value="1"/>
</dbReference>
<dbReference type="SUPFAM" id="SSF52540">
    <property type="entry name" value="P-loop containing nucleoside triphosphate hydrolases"/>
    <property type="match status" value="1"/>
</dbReference>
<dbReference type="Gene3D" id="3.40.50.300">
    <property type="entry name" value="P-loop containing nucleotide triphosphate hydrolases"/>
    <property type="match status" value="1"/>
</dbReference>
<dbReference type="Pfam" id="PF05729">
    <property type="entry name" value="NACHT"/>
    <property type="match status" value="1"/>
</dbReference>
<comment type="caution">
    <text evidence="2">The sequence shown here is derived from an EMBL/GenBank/DDBJ whole genome shotgun (WGS) entry which is preliminary data.</text>
</comment>
<accession>A0A7W5DXP6</accession>
<evidence type="ECO:0000313" key="2">
    <source>
        <dbReference type="EMBL" id="MBB3206459.1"/>
    </source>
</evidence>
<dbReference type="EMBL" id="JACHXU010000006">
    <property type="protein sequence ID" value="MBB3206459.1"/>
    <property type="molecule type" value="Genomic_DNA"/>
</dbReference>